<dbReference type="InterPro" id="IPR011990">
    <property type="entry name" value="TPR-like_helical_dom_sf"/>
</dbReference>
<proteinExistence type="predicted"/>
<dbReference type="SUPFAM" id="SSF48452">
    <property type="entry name" value="TPR-like"/>
    <property type="match status" value="1"/>
</dbReference>
<keyword evidence="3" id="KW-1185">Reference proteome</keyword>
<dbReference type="Proteomes" id="UP000813385">
    <property type="component" value="Unassembled WGS sequence"/>
</dbReference>
<dbReference type="AlphaFoldDB" id="A0A8K0X9D6"/>
<dbReference type="SMART" id="SM00256">
    <property type="entry name" value="FBOX"/>
    <property type="match status" value="1"/>
</dbReference>
<protein>
    <recommendedName>
        <fullName evidence="1">F-box domain-containing protein</fullName>
    </recommendedName>
</protein>
<sequence length="693" mass="77912">MPAPVTDASISEGRAAYNGGLYKLALEHFTLVANGCPCNRGPNGRRGRCTCKDFAAAALDSRDGDRVFHEAMHTCSCGVAQKFRKCHEPEHIQALDYRIHVFEKMGRLENAQRDAEWLLDIAPRALEGYLRLGKAYRLAKKPEVAYGIWTAGIRVGSKEGHGGSAKLHQLHQARQSLHMRFARKDPLQELPIELAENIFTSLETRQIAKCLGVSKRWNSFLKRNARVWSNLLLVDERMPSIPWFKELRTTTQGNVESLTVCERWAKSSMHHKRWLALYVATRRLRHLTLELNDIEGPATIFKDGTVWSGLKSLRLTAIPQHHALRYDPAPFAPGVLGPLLNHSKDTMEDLVLATTTKLSSLMNAPQIFPSLSQLRTLYLGLEETDAISGPRLVRSLRTLAQRTPLLEQLCLPELMFRGTDSETGKPPDDVLGLWPRLKVMRFGLHNRWLPSASELVVPLAGIRCYESYSDERGSRTYHMLSNYCRYIQDNQKDAEGLQYPTLERYWLPGTELGSYMKPCLAQSLAKGELSAFGTKVESADCRYEDGKRVDDFLQEVAWMAGEPSITTLGLFSLAVSGNRGSDWGLTQARVEAVVKFLRSFPNLDTVAVSTDDDMETMCVLLKPILGLENIKTVISGPCAGAWRDSLIELAARNKVTLGFGIQVAHATWPLDLSRLKESPYLISRKARRFYYVK</sequence>
<dbReference type="SUPFAM" id="SSF81383">
    <property type="entry name" value="F-box domain"/>
    <property type="match status" value="1"/>
</dbReference>
<reference evidence="2" key="1">
    <citation type="journal article" date="2021" name="Nat. Commun.">
        <title>Genetic determinants of endophytism in the Arabidopsis root mycobiome.</title>
        <authorList>
            <person name="Mesny F."/>
            <person name="Miyauchi S."/>
            <person name="Thiergart T."/>
            <person name="Pickel B."/>
            <person name="Atanasova L."/>
            <person name="Karlsson M."/>
            <person name="Huettel B."/>
            <person name="Barry K.W."/>
            <person name="Haridas S."/>
            <person name="Chen C."/>
            <person name="Bauer D."/>
            <person name="Andreopoulos W."/>
            <person name="Pangilinan J."/>
            <person name="LaButti K."/>
            <person name="Riley R."/>
            <person name="Lipzen A."/>
            <person name="Clum A."/>
            <person name="Drula E."/>
            <person name="Henrissat B."/>
            <person name="Kohler A."/>
            <person name="Grigoriev I.V."/>
            <person name="Martin F.M."/>
            <person name="Hacquard S."/>
        </authorList>
    </citation>
    <scope>NUCLEOTIDE SEQUENCE</scope>
    <source>
        <strain evidence="2">MPI-CAGE-AT-0016</strain>
    </source>
</reference>
<dbReference type="Gene3D" id="1.20.1280.50">
    <property type="match status" value="1"/>
</dbReference>
<dbReference type="Pfam" id="PF12937">
    <property type="entry name" value="F-box-like"/>
    <property type="match status" value="1"/>
</dbReference>
<dbReference type="InterPro" id="IPR001810">
    <property type="entry name" value="F-box_dom"/>
</dbReference>
<gene>
    <name evidence="2" type="ORF">B0T11DRAFT_271945</name>
</gene>
<dbReference type="PROSITE" id="PS50181">
    <property type="entry name" value="FBOX"/>
    <property type="match status" value="1"/>
</dbReference>
<organism evidence="2 3">
    <name type="scientific">Plectosphaerella cucumerina</name>
    <dbReference type="NCBI Taxonomy" id="40658"/>
    <lineage>
        <taxon>Eukaryota</taxon>
        <taxon>Fungi</taxon>
        <taxon>Dikarya</taxon>
        <taxon>Ascomycota</taxon>
        <taxon>Pezizomycotina</taxon>
        <taxon>Sordariomycetes</taxon>
        <taxon>Hypocreomycetidae</taxon>
        <taxon>Glomerellales</taxon>
        <taxon>Plectosphaerellaceae</taxon>
        <taxon>Plectosphaerella</taxon>
    </lineage>
</organism>
<dbReference type="Gene3D" id="1.25.40.10">
    <property type="entry name" value="Tetratricopeptide repeat domain"/>
    <property type="match status" value="1"/>
</dbReference>
<dbReference type="InterPro" id="IPR036047">
    <property type="entry name" value="F-box-like_dom_sf"/>
</dbReference>
<evidence type="ECO:0000313" key="3">
    <source>
        <dbReference type="Proteomes" id="UP000813385"/>
    </source>
</evidence>
<accession>A0A8K0X9D6</accession>
<dbReference type="EMBL" id="JAGPXD010000001">
    <property type="protein sequence ID" value="KAH7376264.1"/>
    <property type="molecule type" value="Genomic_DNA"/>
</dbReference>
<name>A0A8K0X9D6_9PEZI</name>
<feature type="domain" description="F-box" evidence="1">
    <location>
        <begin position="184"/>
        <end position="231"/>
    </location>
</feature>
<dbReference type="OrthoDB" id="4849595at2759"/>
<evidence type="ECO:0000313" key="2">
    <source>
        <dbReference type="EMBL" id="KAH7376264.1"/>
    </source>
</evidence>
<evidence type="ECO:0000259" key="1">
    <source>
        <dbReference type="PROSITE" id="PS50181"/>
    </source>
</evidence>
<comment type="caution">
    <text evidence="2">The sequence shown here is derived from an EMBL/GenBank/DDBJ whole genome shotgun (WGS) entry which is preliminary data.</text>
</comment>